<gene>
    <name evidence="6" type="primary">arsR2</name>
    <name evidence="6" type="ORF">SVXNc_0553</name>
</gene>
<dbReference type="EMBL" id="CP104395">
    <property type="protein sequence ID" value="WEL19571.1"/>
    <property type="molecule type" value="Genomic_DNA"/>
</dbReference>
<protein>
    <submittedName>
        <fullName evidence="6">Transcriptional regulator containing HTH domain,ArsR family</fullName>
    </submittedName>
</protein>
<dbReference type="InterPro" id="IPR011991">
    <property type="entry name" value="ArsR-like_HTH"/>
</dbReference>
<name>A0ABY8CJQ6_9ARCH</name>
<organism evidence="6 7">
    <name type="scientific">Candidatus Nanohalococcus occultus</name>
    <dbReference type="NCBI Taxonomy" id="2978047"/>
    <lineage>
        <taxon>Archaea</taxon>
        <taxon>Candidatus Nanohalarchaeota</taxon>
        <taxon>Candidatus Nanohalarchaeota incertae sedis</taxon>
        <taxon>Candidatus Nanohalococcus</taxon>
    </lineage>
</organism>
<evidence type="ECO:0000313" key="7">
    <source>
        <dbReference type="Proteomes" id="UP001218034"/>
    </source>
</evidence>
<evidence type="ECO:0000256" key="1">
    <source>
        <dbReference type="ARBA" id="ARBA00023015"/>
    </source>
</evidence>
<feature type="transmembrane region" description="Helical" evidence="4">
    <location>
        <begin position="89"/>
        <end position="109"/>
    </location>
</feature>
<dbReference type="InterPro" id="IPR001845">
    <property type="entry name" value="HTH_ArsR_DNA-bd_dom"/>
</dbReference>
<feature type="transmembrane region" description="Helical" evidence="4">
    <location>
        <begin position="152"/>
        <end position="174"/>
    </location>
</feature>
<evidence type="ECO:0000256" key="4">
    <source>
        <dbReference type="SAM" id="Phobius"/>
    </source>
</evidence>
<dbReference type="Pfam" id="PF01022">
    <property type="entry name" value="HTH_5"/>
    <property type="match status" value="1"/>
</dbReference>
<proteinExistence type="predicted"/>
<dbReference type="Gene3D" id="1.10.10.10">
    <property type="entry name" value="Winged helix-like DNA-binding domain superfamily/Winged helix DNA-binding domain"/>
    <property type="match status" value="1"/>
</dbReference>
<dbReference type="GeneID" id="98290608"/>
<feature type="domain" description="HTH arsR-type" evidence="5">
    <location>
        <begin position="6"/>
        <end position="85"/>
    </location>
</feature>
<keyword evidence="4" id="KW-0472">Membrane</keyword>
<accession>A0ABY8CJQ6</accession>
<dbReference type="SMART" id="SM00418">
    <property type="entry name" value="HTH_ARSR"/>
    <property type="match status" value="1"/>
</dbReference>
<dbReference type="InterPro" id="IPR051081">
    <property type="entry name" value="HTH_MetalResp_TranReg"/>
</dbReference>
<dbReference type="CDD" id="cd00090">
    <property type="entry name" value="HTH_ARSR"/>
    <property type="match status" value="1"/>
</dbReference>
<sequence>MEIDRKTVEALASPTRIEILKAALEGESTTTDISEEIQKTKSTVSSHIEKLTEAQLLEKDAEEGRRRVNYTPTRKARSIIKGRRKKMQFSLLTGFAAIIAGGAAFWNYFEPMSTNSAEATVQSREMTAMAMDTAARGTAETSNTGGVPELELVFLAAGAVFFSVSIISFLYGYVMMRLKAE</sequence>
<keyword evidence="4" id="KW-1133">Transmembrane helix</keyword>
<keyword evidence="7" id="KW-1185">Reference proteome</keyword>
<dbReference type="InterPro" id="IPR036390">
    <property type="entry name" value="WH_DNA-bd_sf"/>
</dbReference>
<evidence type="ECO:0000256" key="3">
    <source>
        <dbReference type="ARBA" id="ARBA00023163"/>
    </source>
</evidence>
<evidence type="ECO:0000313" key="6">
    <source>
        <dbReference type="EMBL" id="WEL19571.1"/>
    </source>
</evidence>
<dbReference type="RefSeq" id="WP_347721411.1">
    <property type="nucleotide sequence ID" value="NZ_CP104395.1"/>
</dbReference>
<keyword evidence="3" id="KW-0804">Transcription</keyword>
<dbReference type="InterPro" id="IPR036388">
    <property type="entry name" value="WH-like_DNA-bd_sf"/>
</dbReference>
<keyword evidence="2" id="KW-0238">DNA-binding</keyword>
<evidence type="ECO:0000256" key="2">
    <source>
        <dbReference type="ARBA" id="ARBA00023125"/>
    </source>
</evidence>
<keyword evidence="1" id="KW-0805">Transcription regulation</keyword>
<dbReference type="SUPFAM" id="SSF46785">
    <property type="entry name" value="Winged helix' DNA-binding domain"/>
    <property type="match status" value="1"/>
</dbReference>
<reference evidence="6 7" key="1">
    <citation type="submission" date="2022-09" db="EMBL/GenBank/DDBJ databases">
        <title>Xylan utilization by haloarchaea-nanohaloarchaea associations.</title>
        <authorList>
            <person name="Yakimov M."/>
        </authorList>
    </citation>
    <scope>NUCLEOTIDE SEQUENCE [LARGE SCALE GENOMIC DNA]</scope>
    <source>
        <strain evidence="6 7">SVXNc</strain>
    </source>
</reference>
<evidence type="ECO:0000259" key="5">
    <source>
        <dbReference type="SMART" id="SM00418"/>
    </source>
</evidence>
<dbReference type="PANTHER" id="PTHR33154">
    <property type="entry name" value="TRANSCRIPTIONAL REGULATOR, ARSR FAMILY"/>
    <property type="match status" value="1"/>
</dbReference>
<dbReference type="PANTHER" id="PTHR33154:SF33">
    <property type="entry name" value="TRANSCRIPTIONAL REPRESSOR SDPR"/>
    <property type="match status" value="1"/>
</dbReference>
<keyword evidence="4" id="KW-0812">Transmembrane</keyword>
<dbReference type="Proteomes" id="UP001218034">
    <property type="component" value="Chromosome"/>
</dbReference>